<dbReference type="GO" id="GO:0005975">
    <property type="term" value="P:carbohydrate metabolic process"/>
    <property type="evidence" value="ECO:0007669"/>
    <property type="project" value="InterPro"/>
</dbReference>
<comment type="catalytic activity">
    <reaction evidence="3">
        <text>sn-glycerol 3-phosphate + NAD(+) = dihydroxyacetone phosphate + NADH + H(+)</text>
        <dbReference type="Rhea" id="RHEA:11092"/>
        <dbReference type="ChEBI" id="CHEBI:15378"/>
        <dbReference type="ChEBI" id="CHEBI:57540"/>
        <dbReference type="ChEBI" id="CHEBI:57597"/>
        <dbReference type="ChEBI" id="CHEBI:57642"/>
        <dbReference type="ChEBI" id="CHEBI:57945"/>
        <dbReference type="EC" id="1.1.1.8"/>
    </reaction>
    <physiologicalReaction direction="left-to-right" evidence="3">
        <dbReference type="Rhea" id="RHEA:11093"/>
    </physiologicalReaction>
</comment>
<evidence type="ECO:0000259" key="8">
    <source>
        <dbReference type="Pfam" id="PF07479"/>
    </source>
</evidence>
<dbReference type="EC" id="1.1.1.8" evidence="5"/>
<dbReference type="InterPro" id="IPR036291">
    <property type="entry name" value="NAD(P)-bd_dom_sf"/>
</dbReference>
<dbReference type="GO" id="GO:0141152">
    <property type="term" value="F:glycerol-3-phosphate dehydrogenase (NAD+) activity"/>
    <property type="evidence" value="ECO:0007669"/>
    <property type="project" value="UniProtKB-UniRule"/>
</dbReference>
<dbReference type="Ensembl" id="ENSSLDT00000004779.1">
    <property type="protein sequence ID" value="ENSSLDP00000004627.1"/>
    <property type="gene ID" value="ENSSLDG00000003559.1"/>
</dbReference>
<dbReference type="Pfam" id="PF07479">
    <property type="entry name" value="NAD_Gly3P_dh_C"/>
    <property type="match status" value="1"/>
</dbReference>
<dbReference type="GO" id="GO:0046168">
    <property type="term" value="P:glycerol-3-phosphate catabolic process"/>
    <property type="evidence" value="ECO:0007669"/>
    <property type="project" value="UniProtKB-UniRule"/>
</dbReference>
<evidence type="ECO:0000256" key="3">
    <source>
        <dbReference type="ARBA" id="ARBA00048723"/>
    </source>
</evidence>
<keyword evidence="6" id="KW-0472">Membrane</keyword>
<keyword evidence="6" id="KW-1133">Transmembrane helix</keyword>
<dbReference type="PRINTS" id="PR00077">
    <property type="entry name" value="GPDHDRGNASE"/>
</dbReference>
<proteinExistence type="inferred from homology"/>
<dbReference type="AlphaFoldDB" id="A0A3B4WPS1"/>
<dbReference type="SUPFAM" id="SSF48179">
    <property type="entry name" value="6-phosphogluconate dehydrogenase C-terminal domain-like"/>
    <property type="match status" value="1"/>
</dbReference>
<feature type="transmembrane region" description="Helical" evidence="6">
    <location>
        <begin position="7"/>
        <end position="29"/>
    </location>
</feature>
<dbReference type="PANTHER" id="PTHR11728">
    <property type="entry name" value="GLYCEROL-3-PHOSPHATE DEHYDROGENASE"/>
    <property type="match status" value="1"/>
</dbReference>
<dbReference type="InterPro" id="IPR006168">
    <property type="entry name" value="G3P_DH_NAD-dep"/>
</dbReference>
<evidence type="ECO:0000256" key="1">
    <source>
        <dbReference type="ARBA" id="ARBA00011009"/>
    </source>
</evidence>
<dbReference type="PANTHER" id="PTHR11728:SF46">
    <property type="entry name" value="GLYCEROL-3-PHOSPHATE DEHYDROGENASE [NAD(+)]"/>
    <property type="match status" value="1"/>
</dbReference>
<evidence type="ECO:0000256" key="5">
    <source>
        <dbReference type="RuleBase" id="RU361243"/>
    </source>
</evidence>
<dbReference type="InterPro" id="IPR008927">
    <property type="entry name" value="6-PGluconate_DH-like_C_sf"/>
</dbReference>
<dbReference type="InterPro" id="IPR011128">
    <property type="entry name" value="G3P_DH_NAD-dep_N"/>
</dbReference>
<dbReference type="Proteomes" id="UP000261360">
    <property type="component" value="Unplaced"/>
</dbReference>
<dbReference type="InterPro" id="IPR013328">
    <property type="entry name" value="6PGD_dom2"/>
</dbReference>
<dbReference type="GeneTree" id="ENSGT00390000003114"/>
<protein>
    <recommendedName>
        <fullName evidence="5">Glycerol-3-phosphate dehydrogenase [NAD(+)]</fullName>
        <ecNumber evidence="5">1.1.1.8</ecNumber>
    </recommendedName>
</protein>
<reference evidence="9" key="2">
    <citation type="submission" date="2025-09" db="UniProtKB">
        <authorList>
            <consortium name="Ensembl"/>
        </authorList>
    </citation>
    <scope>IDENTIFICATION</scope>
</reference>
<dbReference type="GO" id="GO:0051287">
    <property type="term" value="F:NAD binding"/>
    <property type="evidence" value="ECO:0007669"/>
    <property type="project" value="UniProtKB-UniRule"/>
</dbReference>
<organism evidence="9 10">
    <name type="scientific">Seriola lalandi dorsalis</name>
    <dbReference type="NCBI Taxonomy" id="1841481"/>
    <lineage>
        <taxon>Eukaryota</taxon>
        <taxon>Metazoa</taxon>
        <taxon>Chordata</taxon>
        <taxon>Craniata</taxon>
        <taxon>Vertebrata</taxon>
        <taxon>Euteleostomi</taxon>
        <taxon>Actinopterygii</taxon>
        <taxon>Neopterygii</taxon>
        <taxon>Teleostei</taxon>
        <taxon>Neoteleostei</taxon>
        <taxon>Acanthomorphata</taxon>
        <taxon>Carangaria</taxon>
        <taxon>Carangiformes</taxon>
        <taxon>Carangidae</taxon>
        <taxon>Seriola</taxon>
    </lineage>
</organism>
<dbReference type="Pfam" id="PF01210">
    <property type="entry name" value="NAD_Gly3P_dh_N"/>
    <property type="match status" value="1"/>
</dbReference>
<feature type="domain" description="Glycerol-3-phosphate dehydrogenase NAD-dependent N-terminal" evidence="7">
    <location>
        <begin position="31"/>
        <end position="61"/>
    </location>
</feature>
<comment type="similarity">
    <text evidence="1 4">Belongs to the NAD-dependent glycerol-3-phosphate dehydrogenase family.</text>
</comment>
<evidence type="ECO:0000259" key="7">
    <source>
        <dbReference type="Pfam" id="PF01210"/>
    </source>
</evidence>
<feature type="domain" description="Glycerol-3-phosphate dehydrogenase NAD-dependent C-terminal" evidence="8">
    <location>
        <begin position="86"/>
        <end position="198"/>
    </location>
</feature>
<dbReference type="InterPro" id="IPR006109">
    <property type="entry name" value="G3P_DH_NAD-dep_C"/>
</dbReference>
<reference evidence="9" key="1">
    <citation type="submission" date="2025-08" db="UniProtKB">
        <authorList>
            <consortium name="Ensembl"/>
        </authorList>
    </citation>
    <scope>IDENTIFICATION</scope>
</reference>
<name>A0A3B4WPS1_SERLL</name>
<accession>A0A3B4WPS1</accession>
<evidence type="ECO:0000256" key="4">
    <source>
        <dbReference type="RuleBase" id="RU000437"/>
    </source>
</evidence>
<sequence length="212" mass="22888">MSIGHFCVLFFVVIFDVYYLNLCIFSNIYTCPALTVLMGANIASEVADEKFCETTIGAKNEGNGQIFKELLQTSNFRINVVHESDTVEMCGALKNIVAVGAGFCDGLGFGDNTKAAVIRLGLMEMVAFSKLFCKSQVSSSTFLESCGVADLITTCYGGRNRKVAEAFVKTAKSIAELEAEMLNGQKLQGPQTSAECTKKTCSSQLVFNSVKV</sequence>
<keyword evidence="10" id="KW-1185">Reference proteome</keyword>
<dbReference type="GO" id="GO:0005829">
    <property type="term" value="C:cytosol"/>
    <property type="evidence" value="ECO:0007669"/>
    <property type="project" value="TreeGrafter"/>
</dbReference>
<dbReference type="SUPFAM" id="SSF51735">
    <property type="entry name" value="NAD(P)-binding Rossmann-fold domains"/>
    <property type="match status" value="1"/>
</dbReference>
<evidence type="ECO:0000256" key="6">
    <source>
        <dbReference type="SAM" id="Phobius"/>
    </source>
</evidence>
<evidence type="ECO:0000313" key="9">
    <source>
        <dbReference type="Ensembl" id="ENSSLDP00000004627.1"/>
    </source>
</evidence>
<evidence type="ECO:0000313" key="10">
    <source>
        <dbReference type="Proteomes" id="UP000261360"/>
    </source>
</evidence>
<dbReference type="FunFam" id="1.10.1040.10:FF:000084">
    <property type="entry name" value="Glycerol-3-phosphate dehydrogenase [NAD(+)], cytoplasmic"/>
    <property type="match status" value="1"/>
</dbReference>
<dbReference type="Gene3D" id="3.40.50.720">
    <property type="entry name" value="NAD(P)-binding Rossmann-like Domain"/>
    <property type="match status" value="1"/>
</dbReference>
<keyword evidence="6" id="KW-0812">Transmembrane</keyword>
<evidence type="ECO:0000256" key="2">
    <source>
        <dbReference type="ARBA" id="ARBA00023002"/>
    </source>
</evidence>
<keyword evidence="4" id="KW-0520">NAD</keyword>
<keyword evidence="2 4" id="KW-0560">Oxidoreductase</keyword>
<dbReference type="PROSITE" id="PS00957">
    <property type="entry name" value="NAD_G3PDH"/>
    <property type="match status" value="1"/>
</dbReference>
<dbReference type="Gene3D" id="1.10.1040.10">
    <property type="entry name" value="N-(1-d-carboxylethyl)-l-norvaline Dehydrogenase, domain 2"/>
    <property type="match status" value="1"/>
</dbReference>